<reference evidence="1" key="1">
    <citation type="journal article" date="2019" name="bioRxiv">
        <title>The Genome of the Zebra Mussel, Dreissena polymorpha: A Resource for Invasive Species Research.</title>
        <authorList>
            <person name="McCartney M.A."/>
            <person name="Auch B."/>
            <person name="Kono T."/>
            <person name="Mallez S."/>
            <person name="Zhang Y."/>
            <person name="Obille A."/>
            <person name="Becker A."/>
            <person name="Abrahante J.E."/>
            <person name="Garbe J."/>
            <person name="Badalamenti J.P."/>
            <person name="Herman A."/>
            <person name="Mangelson H."/>
            <person name="Liachko I."/>
            <person name="Sullivan S."/>
            <person name="Sone E.D."/>
            <person name="Koren S."/>
            <person name="Silverstein K.A.T."/>
            <person name="Beckman K.B."/>
            <person name="Gohl D.M."/>
        </authorList>
    </citation>
    <scope>NUCLEOTIDE SEQUENCE</scope>
    <source>
        <strain evidence="1">Duluth1</strain>
        <tissue evidence="1">Whole animal</tissue>
    </source>
</reference>
<proteinExistence type="predicted"/>
<comment type="caution">
    <text evidence="1">The sequence shown here is derived from an EMBL/GenBank/DDBJ whole genome shotgun (WGS) entry which is preliminary data.</text>
</comment>
<gene>
    <name evidence="1" type="ORF">DPMN_077726</name>
</gene>
<dbReference type="EMBL" id="JAIWYP010000015">
    <property type="protein sequence ID" value="KAH3702700.1"/>
    <property type="molecule type" value="Genomic_DNA"/>
</dbReference>
<evidence type="ECO:0000313" key="2">
    <source>
        <dbReference type="Proteomes" id="UP000828390"/>
    </source>
</evidence>
<dbReference type="AlphaFoldDB" id="A0A9D3YP61"/>
<sequence>MKVTQIFINTCLSKIAKIHWPNNSTNKIFMEKNKESNRIHTSEILKMNRRHSISLYQIRQTQLETPKDEEMAA</sequence>
<keyword evidence="2" id="KW-1185">Reference proteome</keyword>
<evidence type="ECO:0000313" key="1">
    <source>
        <dbReference type="EMBL" id="KAH3702700.1"/>
    </source>
</evidence>
<dbReference type="Proteomes" id="UP000828390">
    <property type="component" value="Unassembled WGS sequence"/>
</dbReference>
<name>A0A9D3YP61_DREPO</name>
<accession>A0A9D3YP61</accession>
<organism evidence="1 2">
    <name type="scientific">Dreissena polymorpha</name>
    <name type="common">Zebra mussel</name>
    <name type="synonym">Mytilus polymorpha</name>
    <dbReference type="NCBI Taxonomy" id="45954"/>
    <lineage>
        <taxon>Eukaryota</taxon>
        <taxon>Metazoa</taxon>
        <taxon>Spiralia</taxon>
        <taxon>Lophotrochozoa</taxon>
        <taxon>Mollusca</taxon>
        <taxon>Bivalvia</taxon>
        <taxon>Autobranchia</taxon>
        <taxon>Heteroconchia</taxon>
        <taxon>Euheterodonta</taxon>
        <taxon>Imparidentia</taxon>
        <taxon>Neoheterodontei</taxon>
        <taxon>Myida</taxon>
        <taxon>Dreissenoidea</taxon>
        <taxon>Dreissenidae</taxon>
        <taxon>Dreissena</taxon>
    </lineage>
</organism>
<protein>
    <submittedName>
        <fullName evidence="1">Uncharacterized protein</fullName>
    </submittedName>
</protein>
<reference evidence="1" key="2">
    <citation type="submission" date="2020-11" db="EMBL/GenBank/DDBJ databases">
        <authorList>
            <person name="McCartney M.A."/>
            <person name="Auch B."/>
            <person name="Kono T."/>
            <person name="Mallez S."/>
            <person name="Becker A."/>
            <person name="Gohl D.M."/>
            <person name="Silverstein K.A.T."/>
            <person name="Koren S."/>
            <person name="Bechman K.B."/>
            <person name="Herman A."/>
            <person name="Abrahante J.E."/>
            <person name="Garbe J."/>
        </authorList>
    </citation>
    <scope>NUCLEOTIDE SEQUENCE</scope>
    <source>
        <strain evidence="1">Duluth1</strain>
        <tissue evidence="1">Whole animal</tissue>
    </source>
</reference>